<evidence type="ECO:0000256" key="3">
    <source>
        <dbReference type="SAM" id="Phobius"/>
    </source>
</evidence>
<dbReference type="Gene3D" id="1.20.120.1760">
    <property type="match status" value="1"/>
</dbReference>
<proteinExistence type="inferred from homology"/>
<dbReference type="InterPro" id="IPR048254">
    <property type="entry name" value="CDP_ALCOHOL_P_TRANSF_CS"/>
</dbReference>
<evidence type="ECO:0000256" key="1">
    <source>
        <dbReference type="ARBA" id="ARBA00022679"/>
    </source>
</evidence>
<organism evidence="4 5">
    <name type="scientific">Persephonella atlantica</name>
    <dbReference type="NCBI Taxonomy" id="2699429"/>
    <lineage>
        <taxon>Bacteria</taxon>
        <taxon>Pseudomonadati</taxon>
        <taxon>Aquificota</taxon>
        <taxon>Aquificia</taxon>
        <taxon>Aquificales</taxon>
        <taxon>Hydrogenothermaceae</taxon>
        <taxon>Persephonella</taxon>
    </lineage>
</organism>
<comment type="caution">
    <text evidence="4">The sequence shown here is derived from an EMBL/GenBank/DDBJ whole genome shotgun (WGS) entry which is preliminary data.</text>
</comment>
<protein>
    <submittedName>
        <fullName evidence="4">CDP-alcohol phosphatidyltransferase family protein</fullName>
    </submittedName>
</protein>
<feature type="transmembrane region" description="Helical" evidence="3">
    <location>
        <begin position="153"/>
        <end position="180"/>
    </location>
</feature>
<keyword evidence="5" id="KW-1185">Reference proteome</keyword>
<comment type="similarity">
    <text evidence="2">Belongs to the CDP-alcohol phosphatidyltransferase class-I family.</text>
</comment>
<dbReference type="InterPro" id="IPR043130">
    <property type="entry name" value="CDP-OH_PTrfase_TM_dom"/>
</dbReference>
<dbReference type="InterPro" id="IPR000462">
    <property type="entry name" value="CDP-OH_P_trans"/>
</dbReference>
<keyword evidence="1 2" id="KW-0808">Transferase</keyword>
<feature type="transmembrane region" description="Helical" evidence="3">
    <location>
        <begin position="28"/>
        <end position="48"/>
    </location>
</feature>
<keyword evidence="3" id="KW-0472">Membrane</keyword>
<accession>A0ABS1GJ73</accession>
<evidence type="ECO:0000313" key="4">
    <source>
        <dbReference type="EMBL" id="MBK3332972.1"/>
    </source>
</evidence>
<reference evidence="4 5" key="1">
    <citation type="journal article" date="2021" name="Syst. Appl. Microbiol.">
        <title>Persephonella atlantica sp. nov.: How to adapt to physico-chemical gradients in high temperature hydrothermal habitats.</title>
        <authorList>
            <person name="Francois D.X."/>
            <person name="Godfroy A."/>
            <person name="Mathien C."/>
            <person name="Aube J."/>
            <person name="Cathalot C."/>
            <person name="Lesongeur F."/>
            <person name="L'Haridon S."/>
            <person name="Philippon X."/>
            <person name="Roussel E.G."/>
        </authorList>
    </citation>
    <scope>NUCLEOTIDE SEQUENCE [LARGE SCALE GENOMIC DNA]</scope>
    <source>
        <strain evidence="4 5">MO1340</strain>
    </source>
</reference>
<dbReference type="EMBL" id="JAACYA010000002">
    <property type="protein sequence ID" value="MBK3332972.1"/>
    <property type="molecule type" value="Genomic_DNA"/>
</dbReference>
<dbReference type="PROSITE" id="PS00379">
    <property type="entry name" value="CDP_ALCOHOL_P_TRANSF"/>
    <property type="match status" value="1"/>
</dbReference>
<keyword evidence="3" id="KW-0812">Transmembrane</keyword>
<gene>
    <name evidence="4" type="ORF">GWK41_07810</name>
</gene>
<dbReference type="Proteomes" id="UP000772812">
    <property type="component" value="Unassembled WGS sequence"/>
</dbReference>
<keyword evidence="3" id="KW-1133">Transmembrane helix</keyword>
<dbReference type="RefSeq" id="WP_200674371.1">
    <property type="nucleotide sequence ID" value="NZ_JAACYA010000002.1"/>
</dbReference>
<dbReference type="Pfam" id="PF01066">
    <property type="entry name" value="CDP-OH_P_transf"/>
    <property type="match status" value="1"/>
</dbReference>
<evidence type="ECO:0000256" key="2">
    <source>
        <dbReference type="RuleBase" id="RU003750"/>
    </source>
</evidence>
<sequence length="190" mass="21020">MSQIVKQIKPAFEELVFPLVKVLHKVGITPNMLTVSGLLLVSAGSYFIMKGKFLTGALFLIAGNLCDAMDGILARRFNRHSKFGAFLDSVIDRISDFLPLMAIGLFFIKNEIMLILAIYTGFVSFMVSYTRARAEGLGIDCKVGALERTERSVILILTLLFDIVLIGLISIAIGATITVFQRIYCVYRNS</sequence>
<evidence type="ECO:0000313" key="5">
    <source>
        <dbReference type="Proteomes" id="UP000772812"/>
    </source>
</evidence>
<name>A0ABS1GJ73_9AQUI</name>